<evidence type="ECO:0000313" key="1">
    <source>
        <dbReference type="EMBL" id="MBD2179614.1"/>
    </source>
</evidence>
<dbReference type="PANTHER" id="PTHR34235:SF3">
    <property type="entry name" value="SLR1203 PROTEIN"/>
    <property type="match status" value="1"/>
</dbReference>
<dbReference type="EMBL" id="JACJPW010000001">
    <property type="protein sequence ID" value="MBD2179614.1"/>
    <property type="molecule type" value="Genomic_DNA"/>
</dbReference>
<dbReference type="RefSeq" id="WP_190460971.1">
    <property type="nucleotide sequence ID" value="NZ_JACJPW010000001.1"/>
</dbReference>
<dbReference type="Proteomes" id="UP000641646">
    <property type="component" value="Unassembled WGS sequence"/>
</dbReference>
<proteinExistence type="predicted"/>
<dbReference type="AlphaFoldDB" id="A0A926V974"/>
<dbReference type="Pfam" id="PF01724">
    <property type="entry name" value="DUF29"/>
    <property type="match status" value="1"/>
</dbReference>
<reference evidence="1" key="1">
    <citation type="journal article" date="2015" name="ISME J.">
        <title>Draft Genome Sequence of Streptomyces incarnatus NRRL8089, which Produces the Nucleoside Antibiotic Sinefungin.</title>
        <authorList>
            <person name="Oshima K."/>
            <person name="Hattori M."/>
            <person name="Shimizu H."/>
            <person name="Fukuda K."/>
            <person name="Nemoto M."/>
            <person name="Inagaki K."/>
            <person name="Tamura T."/>
        </authorList>
    </citation>
    <scope>NUCLEOTIDE SEQUENCE</scope>
    <source>
        <strain evidence="1">FACHB-1375</strain>
    </source>
</reference>
<name>A0A926V974_9CYAN</name>
<reference evidence="1" key="2">
    <citation type="submission" date="2020-08" db="EMBL/GenBank/DDBJ databases">
        <authorList>
            <person name="Chen M."/>
            <person name="Teng W."/>
            <person name="Zhao L."/>
            <person name="Hu C."/>
            <person name="Zhou Y."/>
            <person name="Han B."/>
            <person name="Song L."/>
            <person name="Shu W."/>
        </authorList>
    </citation>
    <scope>NUCLEOTIDE SEQUENCE</scope>
    <source>
        <strain evidence="1">FACHB-1375</strain>
    </source>
</reference>
<protein>
    <submittedName>
        <fullName evidence="1">DUF29 domain-containing protein</fullName>
    </submittedName>
</protein>
<dbReference type="Gene3D" id="1.20.1220.20">
    <property type="entry name" value="Uncharcterised protein PF01724"/>
    <property type="match status" value="1"/>
</dbReference>
<keyword evidence="2" id="KW-1185">Reference proteome</keyword>
<sequence>MTTIQSTTTAITSLYEQDFYLWLQTNINLLKEGKFAEVDLENLLEELESMGRSDKNGLKSNLRVLLMHLLKYKYQPENQTNSWNYTIIEHRIRLRDTFKTSPSLYRFFEEIFNESYQDARELAAAETGLSIKVFPSESPFTVEEVLNADFLPAESEDSENME</sequence>
<evidence type="ECO:0000313" key="2">
    <source>
        <dbReference type="Proteomes" id="UP000641646"/>
    </source>
</evidence>
<dbReference type="PANTHER" id="PTHR34235">
    <property type="entry name" value="SLR1203 PROTEIN-RELATED"/>
    <property type="match status" value="1"/>
</dbReference>
<organism evidence="1 2">
    <name type="scientific">Aerosakkonema funiforme FACHB-1375</name>
    <dbReference type="NCBI Taxonomy" id="2949571"/>
    <lineage>
        <taxon>Bacteria</taxon>
        <taxon>Bacillati</taxon>
        <taxon>Cyanobacteriota</taxon>
        <taxon>Cyanophyceae</taxon>
        <taxon>Oscillatoriophycideae</taxon>
        <taxon>Aerosakkonematales</taxon>
        <taxon>Aerosakkonemataceae</taxon>
        <taxon>Aerosakkonema</taxon>
    </lineage>
</organism>
<dbReference type="InterPro" id="IPR002636">
    <property type="entry name" value="DUF29"/>
</dbReference>
<gene>
    <name evidence="1" type="ORF">H6G03_00560</name>
</gene>
<accession>A0A926V974</accession>
<comment type="caution">
    <text evidence="1">The sequence shown here is derived from an EMBL/GenBank/DDBJ whole genome shotgun (WGS) entry which is preliminary data.</text>
</comment>